<dbReference type="OrthoDB" id="9062832at2"/>
<feature type="domain" description="Glycosyl transferase family 1" evidence="1">
    <location>
        <begin position="185"/>
        <end position="328"/>
    </location>
</feature>
<evidence type="ECO:0000313" key="2">
    <source>
        <dbReference type="EMBL" id="GLR76415.1"/>
    </source>
</evidence>
<evidence type="ECO:0000313" key="3">
    <source>
        <dbReference type="EMBL" id="PQJ85407.1"/>
    </source>
</evidence>
<reference evidence="5" key="3">
    <citation type="journal article" date="2019" name="Int. J. Syst. Evol. Microbiol.">
        <title>The Global Catalogue of Microorganisms (GCM) 10K type strain sequencing project: providing services to taxonomists for standard genome sequencing and annotation.</title>
        <authorList>
            <consortium name="The Broad Institute Genomics Platform"/>
            <consortium name="The Broad Institute Genome Sequencing Center for Infectious Disease"/>
            <person name="Wu L."/>
            <person name="Ma J."/>
        </authorList>
    </citation>
    <scope>NUCLEOTIDE SEQUENCE [LARGE SCALE GENOMIC DNA]</scope>
    <source>
        <strain evidence="5">NBRC 105001</strain>
    </source>
</reference>
<evidence type="ECO:0000313" key="4">
    <source>
        <dbReference type="Proteomes" id="UP000239273"/>
    </source>
</evidence>
<dbReference type="PANTHER" id="PTHR12526:SF630">
    <property type="entry name" value="GLYCOSYLTRANSFERASE"/>
    <property type="match status" value="1"/>
</dbReference>
<dbReference type="PANTHER" id="PTHR12526">
    <property type="entry name" value="GLYCOSYLTRANSFERASE"/>
    <property type="match status" value="1"/>
</dbReference>
<dbReference type="EMBL" id="BSOU01000010">
    <property type="protein sequence ID" value="GLR76415.1"/>
    <property type="molecule type" value="Genomic_DNA"/>
</dbReference>
<dbReference type="Gene3D" id="3.40.50.2000">
    <property type="entry name" value="Glycogen Phosphorylase B"/>
    <property type="match status" value="2"/>
</dbReference>
<evidence type="ECO:0000259" key="1">
    <source>
        <dbReference type="Pfam" id="PF00534"/>
    </source>
</evidence>
<dbReference type="EMBL" id="MSCP01000003">
    <property type="protein sequence ID" value="PQJ85407.1"/>
    <property type="molecule type" value="Genomic_DNA"/>
</dbReference>
<dbReference type="AlphaFoldDB" id="A0A2S7X575"/>
<dbReference type="InterPro" id="IPR001296">
    <property type="entry name" value="Glyco_trans_1"/>
</dbReference>
<name>A0A2S7X575_9GAMM</name>
<accession>A0A2S7X575</accession>
<comment type="caution">
    <text evidence="3">The sequence shown here is derived from an EMBL/GenBank/DDBJ whole genome shotgun (WGS) entry which is preliminary data.</text>
</comment>
<sequence>MKKTIIYLSEFGEMGGAENSLIRLIKGMKDYYNVILISPRGELSTLSISEGAKYYEFDIPTIRLSSFFRNRNKIFSFINLLSSLDNSNVIFHANTFRTRVYLGLLKFFLKGKLIGHIRDYNCSVMNSLLVLCLDETIVISDFVKDSLKKFVPDKRVSLVYNGVENLSQYNSNGYFDDEKGRCKYNKKVVLLGRIEEWKNQHRFIECANLLSKTRNDIDFYIIGSPMKKEHVDYYNQMCELAKIVDSVFIYKYTEKPFDVIKEADLLVCPSINEPFGRVVIEALSLKTMIIGSNNGGVKEILSGFDSEMMFDPLNVYEMANKINKYIDILNKNEIIDDGFEFYIENFSIDKNIQLIKSLYEK</sequence>
<reference evidence="3 4" key="2">
    <citation type="submission" date="2016-12" db="EMBL/GenBank/DDBJ databases">
        <title>Diversity of luminous bacteria.</title>
        <authorList>
            <person name="Yoshizawa S."/>
            <person name="Kogure K."/>
        </authorList>
    </citation>
    <scope>NUCLEOTIDE SEQUENCE [LARGE SCALE GENOMIC DNA]</scope>
    <source>
        <strain evidence="3 4">NBRC 105001</strain>
    </source>
</reference>
<organism evidence="3 4">
    <name type="scientific">Aliivibrio sifiae</name>
    <dbReference type="NCBI Taxonomy" id="566293"/>
    <lineage>
        <taxon>Bacteria</taxon>
        <taxon>Pseudomonadati</taxon>
        <taxon>Pseudomonadota</taxon>
        <taxon>Gammaproteobacteria</taxon>
        <taxon>Vibrionales</taxon>
        <taxon>Vibrionaceae</taxon>
        <taxon>Aliivibrio</taxon>
    </lineage>
</organism>
<dbReference type="Pfam" id="PF00534">
    <property type="entry name" value="Glycos_transf_1"/>
    <property type="match status" value="1"/>
</dbReference>
<proteinExistence type="predicted"/>
<dbReference type="GO" id="GO:0016757">
    <property type="term" value="F:glycosyltransferase activity"/>
    <property type="evidence" value="ECO:0007669"/>
    <property type="project" value="InterPro"/>
</dbReference>
<reference evidence="2" key="4">
    <citation type="submission" date="2023-01" db="EMBL/GenBank/DDBJ databases">
        <title>Draft genome sequence of Aliivibrio sifiae strain NBRC 105001.</title>
        <authorList>
            <person name="Sun Q."/>
            <person name="Mori K."/>
        </authorList>
    </citation>
    <scope>NUCLEOTIDE SEQUENCE</scope>
    <source>
        <strain evidence="2">NBRC 105001</strain>
    </source>
</reference>
<keyword evidence="5" id="KW-1185">Reference proteome</keyword>
<protein>
    <submittedName>
        <fullName evidence="2">Glycosyl transferase</fullName>
    </submittedName>
</protein>
<gene>
    <name evidence="2" type="primary">csp2G</name>
    <name evidence="3" type="ORF">BTO23_18990</name>
    <name evidence="2" type="ORF">GCM10007855_32900</name>
</gene>
<keyword evidence="2" id="KW-0808">Transferase</keyword>
<reference evidence="2" key="1">
    <citation type="journal article" date="2014" name="Int. J. Syst. Evol. Microbiol.">
        <title>Complete genome of a new Firmicutes species belonging to the dominant human colonic microbiota ('Ruminococcus bicirculans') reveals two chromosomes and a selective capacity to utilize plant glucans.</title>
        <authorList>
            <consortium name="NISC Comparative Sequencing Program"/>
            <person name="Wegmann U."/>
            <person name="Louis P."/>
            <person name="Goesmann A."/>
            <person name="Henrissat B."/>
            <person name="Duncan S.H."/>
            <person name="Flint H.J."/>
        </authorList>
    </citation>
    <scope>NUCLEOTIDE SEQUENCE</scope>
    <source>
        <strain evidence="2">NBRC 105001</strain>
    </source>
</reference>
<evidence type="ECO:0000313" key="5">
    <source>
        <dbReference type="Proteomes" id="UP001156660"/>
    </source>
</evidence>
<dbReference type="GO" id="GO:1901135">
    <property type="term" value="P:carbohydrate derivative metabolic process"/>
    <property type="evidence" value="ECO:0007669"/>
    <property type="project" value="UniProtKB-ARBA"/>
</dbReference>
<dbReference type="Proteomes" id="UP000239273">
    <property type="component" value="Unassembled WGS sequence"/>
</dbReference>
<dbReference type="CDD" id="cd03801">
    <property type="entry name" value="GT4_PimA-like"/>
    <property type="match status" value="1"/>
</dbReference>
<dbReference type="SUPFAM" id="SSF53756">
    <property type="entry name" value="UDP-Glycosyltransferase/glycogen phosphorylase"/>
    <property type="match status" value="1"/>
</dbReference>
<dbReference type="Proteomes" id="UP001156660">
    <property type="component" value="Unassembled WGS sequence"/>
</dbReference>
<dbReference type="RefSeq" id="WP_105064351.1">
    <property type="nucleotide sequence ID" value="NZ_BSOU01000010.1"/>
</dbReference>